<reference evidence="2 3" key="1">
    <citation type="submission" date="2017-08" db="EMBL/GenBank/DDBJ databases">
        <authorList>
            <person name="de Groot N.N."/>
        </authorList>
    </citation>
    <scope>NUCLEOTIDE SEQUENCE [LARGE SCALE GENOMIC DNA]</scope>
    <source>
        <strain evidence="2 3">JC228</strain>
    </source>
</reference>
<keyword evidence="3" id="KW-1185">Reference proteome</keyword>
<evidence type="ECO:0000313" key="3">
    <source>
        <dbReference type="Proteomes" id="UP000219546"/>
    </source>
</evidence>
<evidence type="ECO:0000313" key="2">
    <source>
        <dbReference type="EMBL" id="SNX68015.1"/>
    </source>
</evidence>
<dbReference type="SUPFAM" id="SSF50341">
    <property type="entry name" value="CheW-like"/>
    <property type="match status" value="1"/>
</dbReference>
<evidence type="ECO:0000259" key="1">
    <source>
        <dbReference type="PROSITE" id="PS50851"/>
    </source>
</evidence>
<dbReference type="GO" id="GO:0006935">
    <property type="term" value="P:chemotaxis"/>
    <property type="evidence" value="ECO:0007669"/>
    <property type="project" value="InterPro"/>
</dbReference>
<dbReference type="EMBL" id="OAOP01000002">
    <property type="protein sequence ID" value="SNX68015.1"/>
    <property type="molecule type" value="Genomic_DNA"/>
</dbReference>
<organism evidence="2 3">
    <name type="scientific">Bacillus oleivorans</name>
    <dbReference type="NCBI Taxonomy" id="1448271"/>
    <lineage>
        <taxon>Bacteria</taxon>
        <taxon>Bacillati</taxon>
        <taxon>Bacillota</taxon>
        <taxon>Bacilli</taxon>
        <taxon>Bacillales</taxon>
        <taxon>Bacillaceae</taxon>
        <taxon>Bacillus</taxon>
    </lineage>
</organism>
<dbReference type="PROSITE" id="PS50851">
    <property type="entry name" value="CHEW"/>
    <property type="match status" value="1"/>
</dbReference>
<dbReference type="InterPro" id="IPR002545">
    <property type="entry name" value="CheW-lke_dom"/>
</dbReference>
<dbReference type="GO" id="GO:0007165">
    <property type="term" value="P:signal transduction"/>
    <property type="evidence" value="ECO:0007669"/>
    <property type="project" value="InterPro"/>
</dbReference>
<dbReference type="Proteomes" id="UP000219546">
    <property type="component" value="Unassembled WGS sequence"/>
</dbReference>
<protein>
    <submittedName>
        <fullName evidence="2">Chemotaxis signal transduction protein</fullName>
    </submittedName>
</protein>
<dbReference type="Gene3D" id="2.30.30.40">
    <property type="entry name" value="SH3 Domains"/>
    <property type="match status" value="1"/>
</dbReference>
<sequence length="145" mass="16240">MATLGHAVTFMMGNQPYAISLEYIKSIEPFDLIETQEPGSSVILGKSIIRDEEVIVLDLQSFLLDHPFQQTEESRLLYVEAENERFAIAVSAGEVINGHDLKLKEMGLAGNQDNQFVTNVVLLNDQIIPVINPQILFGTFHQIVR</sequence>
<dbReference type="InterPro" id="IPR036061">
    <property type="entry name" value="CheW-like_dom_sf"/>
</dbReference>
<dbReference type="AlphaFoldDB" id="A0A285CKW7"/>
<proteinExistence type="predicted"/>
<name>A0A285CKW7_9BACI</name>
<dbReference type="SMART" id="SM00260">
    <property type="entry name" value="CheW"/>
    <property type="match status" value="1"/>
</dbReference>
<dbReference type="Gene3D" id="2.40.50.180">
    <property type="entry name" value="CheA-289, Domain 4"/>
    <property type="match status" value="1"/>
</dbReference>
<dbReference type="OrthoDB" id="9787997at2"/>
<dbReference type="Pfam" id="PF01584">
    <property type="entry name" value="CheW"/>
    <property type="match status" value="1"/>
</dbReference>
<accession>A0A285CKW7</accession>
<gene>
    <name evidence="2" type="ORF">SAMN05877753_102221</name>
</gene>
<feature type="domain" description="CheW-like" evidence="1">
    <location>
        <begin position="4"/>
        <end position="142"/>
    </location>
</feature>
<dbReference type="RefSeq" id="WP_097157419.1">
    <property type="nucleotide sequence ID" value="NZ_JBEPMQ010000001.1"/>
</dbReference>